<dbReference type="Pfam" id="PF16977">
    <property type="entry name" value="ApeC"/>
    <property type="match status" value="1"/>
</dbReference>
<reference evidence="2 3" key="1">
    <citation type="submission" date="2021-06" db="EMBL/GenBank/DDBJ databases">
        <title>Caerostris extrusa draft genome.</title>
        <authorList>
            <person name="Kono N."/>
            <person name="Arakawa K."/>
        </authorList>
    </citation>
    <scope>NUCLEOTIDE SEQUENCE [LARGE SCALE GENOMIC DNA]</scope>
</reference>
<dbReference type="PANTHER" id="PTHR19324">
    <property type="entry name" value="PERFORIN-LIKE PROTEIN 1"/>
    <property type="match status" value="1"/>
</dbReference>
<sequence length="305" mass="34136">MELVFPLYDVVHYGSYHAVPGCRNAVTVRILEENPKRTVVITRQKKSTIPFSSHLLLLIRGRLPVAQPLHPHLDFARPGQARGGTGVQGLRRARHSRIQELHGGEGVLWIFSGEGADRANLIGGFCNIKREGIVHSAVNVMTLVFETRWRKVDNGRGFNAIYRGVHRAPAKPLEVLQNVALGKPTKQSSTMEGRYACLGVDNNNTNSATGSATCPATEFERDPWWQVNLQKRYRIYGFQLYSTNKMKAQTVGWPDGQYGLPMPVSGCPIGKGFSWKTGFRYHDMPYDIVQDNKVLHWSPGMLLKG</sequence>
<proteinExistence type="predicted"/>
<gene>
    <name evidence="2" type="primary">Cntnap5c</name>
    <name evidence="2" type="ORF">CEXT_328841</name>
</gene>
<name>A0AAV4Q229_CAEEX</name>
<protein>
    <submittedName>
        <fullName evidence="2">Contactin-associated protein like 5-3</fullName>
    </submittedName>
</protein>
<accession>A0AAV4Q229</accession>
<evidence type="ECO:0000313" key="3">
    <source>
        <dbReference type="Proteomes" id="UP001054945"/>
    </source>
</evidence>
<organism evidence="2 3">
    <name type="scientific">Caerostris extrusa</name>
    <name type="common">Bark spider</name>
    <name type="synonym">Caerostris bankana</name>
    <dbReference type="NCBI Taxonomy" id="172846"/>
    <lineage>
        <taxon>Eukaryota</taxon>
        <taxon>Metazoa</taxon>
        <taxon>Ecdysozoa</taxon>
        <taxon>Arthropoda</taxon>
        <taxon>Chelicerata</taxon>
        <taxon>Arachnida</taxon>
        <taxon>Araneae</taxon>
        <taxon>Araneomorphae</taxon>
        <taxon>Entelegynae</taxon>
        <taxon>Araneoidea</taxon>
        <taxon>Araneidae</taxon>
        <taxon>Caerostris</taxon>
    </lineage>
</organism>
<evidence type="ECO:0000259" key="1">
    <source>
        <dbReference type="Pfam" id="PF16977"/>
    </source>
</evidence>
<dbReference type="SUPFAM" id="SSF49785">
    <property type="entry name" value="Galactose-binding domain-like"/>
    <property type="match status" value="1"/>
</dbReference>
<feature type="domain" description="Apextrin C-terminal" evidence="1">
    <location>
        <begin position="253"/>
        <end position="303"/>
    </location>
</feature>
<evidence type="ECO:0000313" key="2">
    <source>
        <dbReference type="EMBL" id="GIY02237.1"/>
    </source>
</evidence>
<dbReference type="Gene3D" id="2.60.120.260">
    <property type="entry name" value="Galactose-binding domain-like"/>
    <property type="match status" value="1"/>
</dbReference>
<dbReference type="InterPro" id="IPR008979">
    <property type="entry name" value="Galactose-bd-like_sf"/>
</dbReference>
<dbReference type="EMBL" id="BPLR01005425">
    <property type="protein sequence ID" value="GIY02237.1"/>
    <property type="molecule type" value="Genomic_DNA"/>
</dbReference>
<dbReference type="PANTHER" id="PTHR19324:SF33">
    <property type="entry name" value="MUCIN-5AC"/>
    <property type="match status" value="1"/>
</dbReference>
<comment type="caution">
    <text evidence="2">The sequence shown here is derived from an EMBL/GenBank/DDBJ whole genome shotgun (WGS) entry which is preliminary data.</text>
</comment>
<dbReference type="Proteomes" id="UP001054945">
    <property type="component" value="Unassembled WGS sequence"/>
</dbReference>
<dbReference type="AlphaFoldDB" id="A0AAV4Q229"/>
<dbReference type="InterPro" id="IPR031569">
    <property type="entry name" value="ApeC"/>
</dbReference>
<keyword evidence="3" id="KW-1185">Reference proteome</keyword>